<dbReference type="PROSITE" id="PS00908">
    <property type="entry name" value="MR_MLE_1"/>
    <property type="match status" value="1"/>
</dbReference>
<dbReference type="SUPFAM" id="SSF54826">
    <property type="entry name" value="Enolase N-terminal domain-like"/>
    <property type="match status" value="1"/>
</dbReference>
<dbReference type="Gene3D" id="3.30.390.10">
    <property type="entry name" value="Enolase-like, N-terminal domain"/>
    <property type="match status" value="1"/>
</dbReference>
<dbReference type="Pfam" id="PF13378">
    <property type="entry name" value="MR_MLE_C"/>
    <property type="match status" value="1"/>
</dbReference>
<dbReference type="SMART" id="SM00922">
    <property type="entry name" value="MR_MLE"/>
    <property type="match status" value="1"/>
</dbReference>
<dbReference type="Pfam" id="PF02746">
    <property type="entry name" value="MR_MLE_N"/>
    <property type="match status" value="1"/>
</dbReference>
<organism evidence="3 4">
    <name type="scientific">Pontiella desulfatans</name>
    <dbReference type="NCBI Taxonomy" id="2750659"/>
    <lineage>
        <taxon>Bacteria</taxon>
        <taxon>Pseudomonadati</taxon>
        <taxon>Kiritimatiellota</taxon>
        <taxon>Kiritimatiellia</taxon>
        <taxon>Kiritimatiellales</taxon>
        <taxon>Pontiellaceae</taxon>
        <taxon>Pontiella</taxon>
    </lineage>
</organism>
<dbReference type="Gene3D" id="3.20.20.120">
    <property type="entry name" value="Enolase-like C-terminal domain"/>
    <property type="match status" value="1"/>
</dbReference>
<dbReference type="SFLD" id="SFLDG00179">
    <property type="entry name" value="mandelate_racemase"/>
    <property type="match status" value="1"/>
</dbReference>
<name>A0A6C2TWL0_PONDE</name>
<sequence>MISSIKTYRLQHKLEESFGFSQWHYDTRNNLIVEIIDDSGTVGYGECYGPATVTQNAVDTFYAPLLLGRDPLKNEAAWQHCWRASLDFAMKGPMMGAISGLDMALLDLKGKLLGISVSELMGGRLRDEVACYATGMYFRKQPEEELLQTILEEATDYVGQGFGALKIKIGKNMPFDKRLIVAMRNTFPDVRLMADSNHAYDLSEAVEIGRLLSEHDYKWFEEPLSPTHPDLFRQLADKVDVPIAAGECEQTRYGFQALLSKGGVQIAQPDLAYCGGPTEALKIRAVASSMGINTIAHCWGTQLNLACALHYLATTYIEPGRATPTEPLLERDLTPNPMRDAMYSMGIAIENGVAKVPVGPGLGVEPDRMEMEKYCVQKTEKTHVGKKIPDAD</sequence>
<evidence type="ECO:0000256" key="1">
    <source>
        <dbReference type="ARBA" id="ARBA00023239"/>
    </source>
</evidence>
<dbReference type="InterPro" id="IPR018110">
    <property type="entry name" value="Mandel_Rmase/mucon_lact_enz_CS"/>
</dbReference>
<keyword evidence="3" id="KW-0413">Isomerase</keyword>
<dbReference type="InterPro" id="IPR034593">
    <property type="entry name" value="DgoD-like"/>
</dbReference>
<dbReference type="SFLD" id="SFLDS00001">
    <property type="entry name" value="Enolase"/>
    <property type="match status" value="1"/>
</dbReference>
<dbReference type="InterPro" id="IPR013341">
    <property type="entry name" value="Mandelate_racemase_N_dom"/>
</dbReference>
<keyword evidence="1" id="KW-0456">Lyase</keyword>
<evidence type="ECO:0000313" key="3">
    <source>
        <dbReference type="EMBL" id="VGO11983.1"/>
    </source>
</evidence>
<dbReference type="EMBL" id="CAAHFG010000001">
    <property type="protein sequence ID" value="VGO11983.1"/>
    <property type="molecule type" value="Genomic_DNA"/>
</dbReference>
<dbReference type="InterPro" id="IPR029065">
    <property type="entry name" value="Enolase_C-like"/>
</dbReference>
<dbReference type="GO" id="GO:0016853">
    <property type="term" value="F:isomerase activity"/>
    <property type="evidence" value="ECO:0007669"/>
    <property type="project" value="UniProtKB-KW"/>
</dbReference>
<dbReference type="InterPro" id="IPR036849">
    <property type="entry name" value="Enolase-like_C_sf"/>
</dbReference>
<dbReference type="PANTHER" id="PTHR48080:SF2">
    <property type="entry name" value="D-GALACTONATE DEHYDRATASE"/>
    <property type="match status" value="1"/>
</dbReference>
<dbReference type="InterPro" id="IPR013342">
    <property type="entry name" value="Mandelate_racemase_C"/>
</dbReference>
<feature type="domain" description="Mandelate racemase/muconate lactonizing enzyme C-terminal" evidence="2">
    <location>
        <begin position="147"/>
        <end position="242"/>
    </location>
</feature>
<protein>
    <submittedName>
        <fullName evidence="3">D-galactarolactone cycloisomerase</fullName>
    </submittedName>
</protein>
<accession>A0A6C2TWL0</accession>
<dbReference type="SUPFAM" id="SSF51604">
    <property type="entry name" value="Enolase C-terminal domain-like"/>
    <property type="match status" value="1"/>
</dbReference>
<dbReference type="RefSeq" id="WP_136077685.1">
    <property type="nucleotide sequence ID" value="NZ_CAAHFG010000001.1"/>
</dbReference>
<gene>
    <name evidence="3" type="primary">gci_1</name>
    <name evidence="3" type="ORF">PDESU_00531</name>
</gene>
<dbReference type="CDD" id="cd03316">
    <property type="entry name" value="MR_like"/>
    <property type="match status" value="1"/>
</dbReference>
<dbReference type="InterPro" id="IPR029017">
    <property type="entry name" value="Enolase-like_N"/>
</dbReference>
<dbReference type="AlphaFoldDB" id="A0A6C2TWL0"/>
<evidence type="ECO:0000313" key="4">
    <source>
        <dbReference type="Proteomes" id="UP000366872"/>
    </source>
</evidence>
<evidence type="ECO:0000259" key="2">
    <source>
        <dbReference type="SMART" id="SM00922"/>
    </source>
</evidence>
<dbReference type="Proteomes" id="UP000366872">
    <property type="component" value="Unassembled WGS sequence"/>
</dbReference>
<dbReference type="GO" id="GO:0016829">
    <property type="term" value="F:lyase activity"/>
    <property type="evidence" value="ECO:0007669"/>
    <property type="project" value="UniProtKB-KW"/>
</dbReference>
<dbReference type="PANTHER" id="PTHR48080">
    <property type="entry name" value="D-GALACTONATE DEHYDRATASE-RELATED"/>
    <property type="match status" value="1"/>
</dbReference>
<proteinExistence type="predicted"/>
<dbReference type="GO" id="GO:0009063">
    <property type="term" value="P:amino acid catabolic process"/>
    <property type="evidence" value="ECO:0007669"/>
    <property type="project" value="InterPro"/>
</dbReference>
<reference evidence="3 4" key="1">
    <citation type="submission" date="2019-04" db="EMBL/GenBank/DDBJ databases">
        <authorList>
            <person name="Van Vliet M D."/>
        </authorList>
    </citation>
    <scope>NUCLEOTIDE SEQUENCE [LARGE SCALE GENOMIC DNA]</scope>
    <source>
        <strain evidence="3 4">F1</strain>
    </source>
</reference>
<keyword evidence="4" id="KW-1185">Reference proteome</keyword>